<feature type="non-terminal residue" evidence="1">
    <location>
        <position position="771"/>
    </location>
</feature>
<dbReference type="EMBL" id="JSVA01000019">
    <property type="protein sequence ID" value="KOF01651.1"/>
    <property type="molecule type" value="Genomic_DNA"/>
</dbReference>
<protein>
    <recommendedName>
        <fullName evidence="3">Cadherin domain-containing protein</fullName>
    </recommendedName>
</protein>
<accession>A0A0L8AHA4</accession>
<dbReference type="Proteomes" id="UP000036908">
    <property type="component" value="Unassembled WGS sequence"/>
</dbReference>
<dbReference type="Gene3D" id="2.120.10.30">
    <property type="entry name" value="TolB, C-terminal domain"/>
    <property type="match status" value="1"/>
</dbReference>
<evidence type="ECO:0000313" key="1">
    <source>
        <dbReference type="EMBL" id="KOF01651.1"/>
    </source>
</evidence>
<dbReference type="InterPro" id="IPR011042">
    <property type="entry name" value="6-blade_b-propeller_TolB-like"/>
</dbReference>
<sequence>MANLFHSMKHSVLLIVFLLSTQNICAQNLDWVTELKTPDDSYSGINLSISDGAGGVYFLTGAAYPTTLVSPSTSINLAFDEVNNNGANIVRLDASGEMVFQVNIGIEQTENNGYFSTQGLTVDDNGNLYVGGYVARSTTISVGDVSIPIAQNLDERKYGLILKFSNTGSLLNYKLFNVNKDFYHRFFSMDFYDGNLYVLYALIDSAVEGNGGGDEYLFTHHITVYDLSWNPVKSKSFSGKSRNTGSSGDPRRQFMMSGIKVFDNEQVYLSGVIQNGQGSDLDESIVTDNPAMVSSVIKLDENLNFEWFRGIQGYNTSPYTTGIAFLDNGDVVLNSFIYSYNGFPTSLIGNGIDEIILPHQFQNSTRQVFLTSEGGYKFQTVFEGSLIFSDLVWSDSEGIYFPFTGNDVKSLKFIDQDSEVEIYPKYASGGSEYHTGYLKISKEGKYQSHNLYDILGTNAQISSQILYPGLGCDSFFYIGGYTGNGTILDLDFDENVSTEIQNLNNTYDFFVASYSNQKAELTVDQQSITQDGNEITIPISFSDESISDLVFEVTSSNESILNTDDVVLNLRAEQPNIVVHRAEGANGSADIQIKLIDSCGEETSATAAINLNEINNIPIFESVPVTVVDQNNYYEYLVEVSDPDGDRVSLSIEGKPDWMTISTQGGYVVSTLAGSGDNSTVDGIGQEASFSFLTRLSIDNNGDLYLGELGSKTIRKVSPNGNVTTLSVVSDGTRINGTLSESSFGEPNKILIDDSSGIKYVLDGSIIRKID</sequence>
<dbReference type="PATRIC" id="fig|1566026.4.peg.1572"/>
<keyword evidence="2" id="KW-1185">Reference proteome</keyword>
<gene>
    <name evidence="1" type="ORF">OB69_16250</name>
</gene>
<organism evidence="1 2">
    <name type="scientific">Roseivirga seohaensis subsp. aquiponti</name>
    <dbReference type="NCBI Taxonomy" id="1566026"/>
    <lineage>
        <taxon>Bacteria</taxon>
        <taxon>Pseudomonadati</taxon>
        <taxon>Bacteroidota</taxon>
        <taxon>Cytophagia</taxon>
        <taxon>Cytophagales</taxon>
        <taxon>Roseivirgaceae</taxon>
        <taxon>Roseivirga</taxon>
    </lineage>
</organism>
<evidence type="ECO:0000313" key="2">
    <source>
        <dbReference type="Proteomes" id="UP000036908"/>
    </source>
</evidence>
<dbReference type="SUPFAM" id="SSF63825">
    <property type="entry name" value="YWTD domain"/>
    <property type="match status" value="1"/>
</dbReference>
<name>A0A0L8AHA4_9BACT</name>
<comment type="caution">
    <text evidence="1">The sequence shown here is derived from an EMBL/GenBank/DDBJ whole genome shotgun (WGS) entry which is preliminary data.</text>
</comment>
<reference evidence="2" key="1">
    <citation type="submission" date="2014-11" db="EMBL/GenBank/DDBJ databases">
        <title>Genome sequencing of Roseivirga sp. D-25.</title>
        <authorList>
            <person name="Selvaratnam C."/>
            <person name="Thevarajoo S."/>
            <person name="Goh K.M."/>
            <person name="Eee R."/>
            <person name="Chan K.-G."/>
            <person name="Chong C.S."/>
        </authorList>
    </citation>
    <scope>NUCLEOTIDE SEQUENCE [LARGE SCALE GENOMIC DNA]</scope>
    <source>
        <strain evidence="2">D-25</strain>
    </source>
</reference>
<dbReference type="AlphaFoldDB" id="A0A0L8AHA4"/>
<proteinExistence type="predicted"/>
<evidence type="ECO:0008006" key="3">
    <source>
        <dbReference type="Google" id="ProtNLM"/>
    </source>
</evidence>